<comment type="caution">
    <text evidence="3">The sequence shown here is derived from an EMBL/GenBank/DDBJ whole genome shotgun (WGS) entry which is preliminary data.</text>
</comment>
<feature type="domain" description="CCHC-type" evidence="2">
    <location>
        <begin position="69"/>
        <end position="85"/>
    </location>
</feature>
<keyword evidence="1" id="KW-0863">Zinc-finger</keyword>
<dbReference type="EMBL" id="SZYD01000012">
    <property type="protein sequence ID" value="KAD4586228.1"/>
    <property type="molecule type" value="Genomic_DNA"/>
</dbReference>
<dbReference type="OrthoDB" id="1747156at2759"/>
<name>A0A5N6NH19_9ASTR</name>
<dbReference type="SUPFAM" id="SSF57756">
    <property type="entry name" value="Retrovirus zinc finger-like domains"/>
    <property type="match status" value="1"/>
</dbReference>
<protein>
    <recommendedName>
        <fullName evidence="2">CCHC-type domain-containing protein</fullName>
    </recommendedName>
</protein>
<keyword evidence="1" id="KW-0479">Metal-binding</keyword>
<dbReference type="InterPro" id="IPR036875">
    <property type="entry name" value="Znf_CCHC_sf"/>
</dbReference>
<accession>A0A5N6NH19</accession>
<evidence type="ECO:0000256" key="1">
    <source>
        <dbReference type="PROSITE-ProRule" id="PRU00047"/>
    </source>
</evidence>
<dbReference type="PROSITE" id="PS50158">
    <property type="entry name" value="ZF_CCHC"/>
    <property type="match status" value="1"/>
</dbReference>
<proteinExistence type="predicted"/>
<evidence type="ECO:0000313" key="3">
    <source>
        <dbReference type="EMBL" id="KAD4586228.1"/>
    </source>
</evidence>
<dbReference type="InterPro" id="IPR001878">
    <property type="entry name" value="Znf_CCHC"/>
</dbReference>
<keyword evidence="1" id="KW-0862">Zinc</keyword>
<dbReference type="Pfam" id="PF00098">
    <property type="entry name" value="zf-CCHC"/>
    <property type="match status" value="1"/>
</dbReference>
<dbReference type="SMART" id="SM00343">
    <property type="entry name" value="ZnF_C2HC"/>
    <property type="match status" value="1"/>
</dbReference>
<evidence type="ECO:0000259" key="2">
    <source>
        <dbReference type="PROSITE" id="PS50158"/>
    </source>
</evidence>
<organism evidence="3 4">
    <name type="scientific">Mikania micrantha</name>
    <name type="common">bitter vine</name>
    <dbReference type="NCBI Taxonomy" id="192012"/>
    <lineage>
        <taxon>Eukaryota</taxon>
        <taxon>Viridiplantae</taxon>
        <taxon>Streptophyta</taxon>
        <taxon>Embryophyta</taxon>
        <taxon>Tracheophyta</taxon>
        <taxon>Spermatophyta</taxon>
        <taxon>Magnoliopsida</taxon>
        <taxon>eudicotyledons</taxon>
        <taxon>Gunneridae</taxon>
        <taxon>Pentapetalae</taxon>
        <taxon>asterids</taxon>
        <taxon>campanulids</taxon>
        <taxon>Asterales</taxon>
        <taxon>Asteraceae</taxon>
        <taxon>Asteroideae</taxon>
        <taxon>Heliantheae alliance</taxon>
        <taxon>Eupatorieae</taxon>
        <taxon>Mikania</taxon>
    </lineage>
</organism>
<reference evidence="3 4" key="1">
    <citation type="submission" date="2019-05" db="EMBL/GenBank/DDBJ databases">
        <title>Mikania micrantha, genome provides insights into the molecular mechanism of rapid growth.</title>
        <authorList>
            <person name="Liu B."/>
        </authorList>
    </citation>
    <scope>NUCLEOTIDE SEQUENCE [LARGE SCALE GENOMIC DNA]</scope>
    <source>
        <strain evidence="3">NLD-2019</strain>
        <tissue evidence="3">Leaf</tissue>
    </source>
</reference>
<dbReference type="Proteomes" id="UP000326396">
    <property type="component" value="Linkage Group LG2"/>
</dbReference>
<dbReference type="Gene3D" id="4.10.60.10">
    <property type="entry name" value="Zinc finger, CCHC-type"/>
    <property type="match status" value="1"/>
</dbReference>
<sequence length="105" mass="12144">MPKKFLPIIASIEQCYDVDKMPFEEAVGRIKAFEARIMSHDEPDENDQNKLLLASLSDQENWKLWKGMRCYECGEFGHFAYECTKWKEEVAHVAQFGDDGNPALL</sequence>
<evidence type="ECO:0000313" key="4">
    <source>
        <dbReference type="Proteomes" id="UP000326396"/>
    </source>
</evidence>
<keyword evidence="4" id="KW-1185">Reference proteome</keyword>
<dbReference type="GO" id="GO:0008270">
    <property type="term" value="F:zinc ion binding"/>
    <property type="evidence" value="ECO:0007669"/>
    <property type="project" value="UniProtKB-KW"/>
</dbReference>
<gene>
    <name evidence="3" type="ORF">E3N88_23829</name>
</gene>
<dbReference type="AlphaFoldDB" id="A0A5N6NH19"/>
<dbReference type="GO" id="GO:0003676">
    <property type="term" value="F:nucleic acid binding"/>
    <property type="evidence" value="ECO:0007669"/>
    <property type="project" value="InterPro"/>
</dbReference>